<evidence type="ECO:0000259" key="2">
    <source>
        <dbReference type="Pfam" id="PF22708"/>
    </source>
</evidence>
<dbReference type="EMBL" id="LN515532">
    <property type="protein sequence ID" value="CEA15409.1"/>
    <property type="molecule type" value="Genomic_DNA"/>
</dbReference>
<feature type="domain" description="TOTE conflict systems S1/CSD-like" evidence="1">
    <location>
        <begin position="442"/>
        <end position="502"/>
    </location>
</feature>
<evidence type="ECO:0000313" key="4">
    <source>
        <dbReference type="Proteomes" id="UP000032417"/>
    </source>
</evidence>
<dbReference type="InterPro" id="IPR054283">
    <property type="entry name" value="DUF7017"/>
</dbReference>
<accession>A0A098BXL5</accession>
<evidence type="ECO:0000259" key="1">
    <source>
        <dbReference type="Pfam" id="PF22707"/>
    </source>
</evidence>
<dbReference type="STRING" id="1562970.ING2E5B_0642"/>
<dbReference type="Proteomes" id="UP000032417">
    <property type="component" value="Chromosome 1"/>
</dbReference>
<sequence length="503" mass="59292">MSFKEIKELRQTGKLEEALQMANQALETEPENIWNKRAAAWVYYEYLKKNAQPESFIAFKENLIKIKNLQLPEDEKMVFDNCAWQIGSLVFALQKTEHVDYGKINELFEIIRDYHFTKPSEAYSFIYKAFHKGYQNWSNYLTFADWWNFENLRSEDYLKEEFKGKKMMSIAEQAFIAYSKKLLEGEPLDPFGQQRIIDKEKIQSFLPKLDSLIDKQPDYQYPPYFKAKLLLASGSDENVLSAFIPFAKQKRNDFWVWELMAEIFSEDKEIQFACYCKALSLKTPEDFLVKLRETFSEILIEKKMYNEAKTEIQKVIATRAKHEWKLPNQIVQWKEQEWYNSAIAKKDNNDLYSKHFKQAEEILFQDIPEELIVVEFVNENKNMLNFVKSKSKFGFFNYSGNLTKPQIGDLLKVRFNGEGQGGFYKILTAKKADSNERTNAVKNFEGTIKVVSPQNFGFIEDIFIEPRIIERSKLNNGQQVKGRAILSFNKKKNEWGWKAIEIR</sequence>
<feature type="domain" description="TOTE conflict systems S1/CSD-like" evidence="2">
    <location>
        <begin position="364"/>
        <end position="426"/>
    </location>
</feature>
<dbReference type="KEGG" id="pbt:ING2E5B_0642"/>
<protein>
    <recommendedName>
        <fullName evidence="5">Tetratricopeptide repeat protein</fullName>
    </recommendedName>
</protein>
<dbReference type="OrthoDB" id="6196244at2"/>
<dbReference type="Pfam" id="PF22708">
    <property type="entry name" value="S1CSD-TOTE-1"/>
    <property type="match status" value="1"/>
</dbReference>
<keyword evidence="4" id="KW-1185">Reference proteome</keyword>
<evidence type="ECO:0000313" key="3">
    <source>
        <dbReference type="EMBL" id="CEA15409.1"/>
    </source>
</evidence>
<proteinExistence type="predicted"/>
<evidence type="ECO:0008006" key="5">
    <source>
        <dbReference type="Google" id="ProtNLM"/>
    </source>
</evidence>
<dbReference type="AlphaFoldDB" id="A0A098BXL5"/>
<dbReference type="HOGENOM" id="CLU_541690_0_0_10"/>
<dbReference type="Pfam" id="PF22860">
    <property type="entry name" value="DUF7017"/>
    <property type="match status" value="1"/>
</dbReference>
<dbReference type="InterPro" id="IPR054426">
    <property type="entry name" value="S1CSD-TOTE-1"/>
</dbReference>
<gene>
    <name evidence="3" type="ORF">ING2E5B_0642</name>
</gene>
<dbReference type="Pfam" id="PF22707">
    <property type="entry name" value="S1CSD-TOTE-2"/>
    <property type="match status" value="1"/>
</dbReference>
<organism evidence="3 4">
    <name type="scientific">Fermentimonas caenicola</name>
    <dbReference type="NCBI Taxonomy" id="1562970"/>
    <lineage>
        <taxon>Bacteria</taxon>
        <taxon>Pseudomonadati</taxon>
        <taxon>Bacteroidota</taxon>
        <taxon>Bacteroidia</taxon>
        <taxon>Bacteroidales</taxon>
        <taxon>Dysgonomonadaceae</taxon>
        <taxon>Fermentimonas</taxon>
    </lineage>
</organism>
<reference evidence="3 4" key="1">
    <citation type="submission" date="2014-08" db="EMBL/GenBank/DDBJ databases">
        <authorList>
            <person name="Wibberg D."/>
        </authorList>
    </citation>
    <scope>NUCLEOTIDE SEQUENCE [LARGE SCALE GENOMIC DNA]</scope>
    <source>
        <strain evidence="4">ING2-E5B</strain>
    </source>
</reference>
<dbReference type="InterPro" id="IPR054427">
    <property type="entry name" value="S1CSD-TOTE-2"/>
</dbReference>
<name>A0A098BXL5_9BACT</name>